<evidence type="ECO:0000256" key="1">
    <source>
        <dbReference type="ARBA" id="ARBA00022908"/>
    </source>
</evidence>
<evidence type="ECO:0000313" key="8">
    <source>
        <dbReference type="Proteomes" id="UP000661012"/>
    </source>
</evidence>
<dbReference type="InterPro" id="IPR002104">
    <property type="entry name" value="Integrase_catalytic"/>
</dbReference>
<feature type="domain" description="Core-binding (CB)" evidence="6">
    <location>
        <begin position="49"/>
        <end position="127"/>
    </location>
</feature>
<dbReference type="Gene3D" id="1.10.150.130">
    <property type="match status" value="1"/>
</dbReference>
<feature type="domain" description="Tyr recombinase" evidence="5">
    <location>
        <begin position="156"/>
        <end position="344"/>
    </location>
</feature>
<dbReference type="InterPro" id="IPR044068">
    <property type="entry name" value="CB"/>
</dbReference>
<dbReference type="InterPro" id="IPR013762">
    <property type="entry name" value="Integrase-like_cat_sf"/>
</dbReference>
<protein>
    <submittedName>
        <fullName evidence="7">Tyrosine-type recombinase/integrase</fullName>
    </submittedName>
</protein>
<keyword evidence="1" id="KW-0229">DNA integration</keyword>
<dbReference type="Pfam" id="PF00589">
    <property type="entry name" value="Phage_integrase"/>
    <property type="match status" value="1"/>
</dbReference>
<dbReference type="InterPro" id="IPR022000">
    <property type="entry name" value="Min27-like_integrase_DNA_bind"/>
</dbReference>
<dbReference type="InterPro" id="IPR010998">
    <property type="entry name" value="Integrase_recombinase_N"/>
</dbReference>
<dbReference type="EMBL" id="JACYNN010000005">
    <property type="protein sequence ID" value="MBD8106640.1"/>
    <property type="molecule type" value="Genomic_DNA"/>
</dbReference>
<dbReference type="Gene3D" id="1.10.443.10">
    <property type="entry name" value="Intergrase catalytic core"/>
    <property type="match status" value="1"/>
</dbReference>
<accession>A0ABR8ZSJ1</accession>
<evidence type="ECO:0000256" key="2">
    <source>
        <dbReference type="ARBA" id="ARBA00023125"/>
    </source>
</evidence>
<keyword evidence="8" id="KW-1185">Reference proteome</keyword>
<dbReference type="Proteomes" id="UP000661012">
    <property type="component" value="Unassembled WGS sequence"/>
</dbReference>
<name>A0ABR8ZSJ1_9GAMM</name>
<dbReference type="PANTHER" id="PTHR30349">
    <property type="entry name" value="PHAGE INTEGRASE-RELATED"/>
    <property type="match status" value="1"/>
</dbReference>
<keyword evidence="3" id="KW-0233">DNA recombination</keyword>
<keyword evidence="2 4" id="KW-0238">DNA-binding</keyword>
<evidence type="ECO:0000256" key="4">
    <source>
        <dbReference type="PROSITE-ProRule" id="PRU01248"/>
    </source>
</evidence>
<comment type="caution">
    <text evidence="7">The sequence shown here is derived from an EMBL/GenBank/DDBJ whole genome shotgun (WGS) entry which is preliminary data.</text>
</comment>
<proteinExistence type="predicted"/>
<sequence>MDYSPRSVKYAERLLGEVQNRIATGDFTYIDYFPNSKKLALFGTVKKTRSVKEYLDEYITICENRGLSPSTIGGYRKCHSALKLLHSLHVTELTPAVLKNWITGRKTTLKTIRNNLSFLRSAVDEAVMDGLLESNPASVVSAARYHTEQRTEEESYEVDPFAPHEVSAICLAAGNRQWENLFRFAFRTGMRSSELCALRWSDIDFEKRVASVKNASVVGVIKGTKTRAGKRRIELDGEAMKALESQRPYTEGKIEFIFSDPKTGMPWAGADAIRKKAWVPTLKRSGIRYRNPYQTRHTFATMHISAGVNLFWLCRQMGHKGPEMLFRNYGSYLADYEGYTSRPSSGEAEKRELP</sequence>
<dbReference type="SUPFAM" id="SSF56349">
    <property type="entry name" value="DNA breaking-rejoining enzymes"/>
    <property type="match status" value="1"/>
</dbReference>
<gene>
    <name evidence="7" type="ORF">IFT93_09425</name>
</gene>
<dbReference type="PROSITE" id="PS51898">
    <property type="entry name" value="TYR_RECOMBINASE"/>
    <property type="match status" value="1"/>
</dbReference>
<reference evidence="7 8" key="1">
    <citation type="journal article" date="2020" name="FEMS Microbiol. Ecol.">
        <title>Temporal dynamics of bacterial communities during seed development and maturation.</title>
        <authorList>
            <person name="Chesneau G."/>
            <person name="Torres-Cortes G."/>
            <person name="Briand M."/>
            <person name="Darrasse A."/>
            <person name="Preveaux A."/>
            <person name="Marais C."/>
            <person name="Jacques M.A."/>
            <person name="Shade A."/>
            <person name="Barret M."/>
        </authorList>
    </citation>
    <scope>NUCLEOTIDE SEQUENCE [LARGE SCALE GENOMIC DNA]</scope>
    <source>
        <strain evidence="7 8">CFBP13732</strain>
    </source>
</reference>
<dbReference type="Pfam" id="PF12167">
    <property type="entry name" value="Arm-DNA-bind_2"/>
    <property type="match status" value="1"/>
</dbReference>
<dbReference type="PROSITE" id="PS51900">
    <property type="entry name" value="CB"/>
    <property type="match status" value="1"/>
</dbReference>
<dbReference type="InterPro" id="IPR011010">
    <property type="entry name" value="DNA_brk_join_enz"/>
</dbReference>
<evidence type="ECO:0000313" key="7">
    <source>
        <dbReference type="EMBL" id="MBD8106640.1"/>
    </source>
</evidence>
<dbReference type="CDD" id="cd01189">
    <property type="entry name" value="INT_ICEBs1_C_like"/>
    <property type="match status" value="1"/>
</dbReference>
<evidence type="ECO:0000259" key="6">
    <source>
        <dbReference type="PROSITE" id="PS51900"/>
    </source>
</evidence>
<organism evidence="7 8">
    <name type="scientific">Erwinia persicina</name>
    <dbReference type="NCBI Taxonomy" id="55211"/>
    <lineage>
        <taxon>Bacteria</taxon>
        <taxon>Pseudomonadati</taxon>
        <taxon>Pseudomonadota</taxon>
        <taxon>Gammaproteobacteria</taxon>
        <taxon>Enterobacterales</taxon>
        <taxon>Erwiniaceae</taxon>
        <taxon>Erwinia</taxon>
    </lineage>
</organism>
<evidence type="ECO:0000259" key="5">
    <source>
        <dbReference type="PROSITE" id="PS51898"/>
    </source>
</evidence>
<evidence type="ECO:0000256" key="3">
    <source>
        <dbReference type="ARBA" id="ARBA00023172"/>
    </source>
</evidence>
<dbReference type="InterPro" id="IPR050090">
    <property type="entry name" value="Tyrosine_recombinase_XerCD"/>
</dbReference>